<evidence type="ECO:0000256" key="2">
    <source>
        <dbReference type="ARBA" id="ARBA00022516"/>
    </source>
</evidence>
<dbReference type="GO" id="GO:0006633">
    <property type="term" value="P:fatty acid biosynthetic process"/>
    <property type="evidence" value="ECO:0007669"/>
    <property type="project" value="UniProtKB-KW"/>
</dbReference>
<dbReference type="Pfam" id="PF00109">
    <property type="entry name" value="ketoacyl-synt"/>
    <property type="match status" value="1"/>
</dbReference>
<proteinExistence type="predicted"/>
<keyword evidence="7" id="KW-0443">Lipid metabolism</keyword>
<accession>A0A8X6USK7</accession>
<evidence type="ECO:0000256" key="6">
    <source>
        <dbReference type="ARBA" id="ARBA00023002"/>
    </source>
</evidence>
<name>A0A8X6USK7_NEPPI</name>
<dbReference type="Gene3D" id="3.40.47.10">
    <property type="match status" value="1"/>
</dbReference>
<dbReference type="GO" id="GO:0004312">
    <property type="term" value="F:fatty acid synthase activity"/>
    <property type="evidence" value="ECO:0007669"/>
    <property type="project" value="TreeGrafter"/>
</dbReference>
<dbReference type="PROSITE" id="PS00606">
    <property type="entry name" value="KS3_1"/>
    <property type="match status" value="1"/>
</dbReference>
<keyword evidence="2" id="KW-0444">Lipid biosynthesis</keyword>
<dbReference type="GO" id="GO:0016491">
    <property type="term" value="F:oxidoreductase activity"/>
    <property type="evidence" value="ECO:0007669"/>
    <property type="project" value="UniProtKB-KW"/>
</dbReference>
<dbReference type="InterPro" id="IPR020841">
    <property type="entry name" value="PKS_Beta-ketoAc_synthase_dom"/>
</dbReference>
<dbReference type="InterPro" id="IPR014030">
    <property type="entry name" value="Ketoacyl_synth_N"/>
</dbReference>
<organism evidence="11 12">
    <name type="scientific">Nephila pilipes</name>
    <name type="common">Giant wood spider</name>
    <name type="synonym">Nephila maculata</name>
    <dbReference type="NCBI Taxonomy" id="299642"/>
    <lineage>
        <taxon>Eukaryota</taxon>
        <taxon>Metazoa</taxon>
        <taxon>Ecdysozoa</taxon>
        <taxon>Arthropoda</taxon>
        <taxon>Chelicerata</taxon>
        <taxon>Arachnida</taxon>
        <taxon>Araneae</taxon>
        <taxon>Araneomorphae</taxon>
        <taxon>Entelegynae</taxon>
        <taxon>Araneoidea</taxon>
        <taxon>Nephilidae</taxon>
        <taxon>Nephila</taxon>
    </lineage>
</organism>
<dbReference type="GO" id="GO:0004315">
    <property type="term" value="F:3-oxoacyl-[acyl-carrier-protein] synthase activity"/>
    <property type="evidence" value="ECO:0007669"/>
    <property type="project" value="InterPro"/>
</dbReference>
<protein>
    <submittedName>
        <fullName evidence="11">Fatty acid synthase</fullName>
    </submittedName>
</protein>
<dbReference type="CDD" id="cd00833">
    <property type="entry name" value="PKS"/>
    <property type="match status" value="1"/>
</dbReference>
<keyword evidence="4" id="KW-0276">Fatty acid metabolism</keyword>
<gene>
    <name evidence="11" type="primary">FASN</name>
    <name evidence="11" type="ORF">NPIL_14571</name>
</gene>
<dbReference type="InterPro" id="IPR050091">
    <property type="entry name" value="PKS_NRPS_Biosynth_Enz"/>
</dbReference>
<evidence type="ECO:0000256" key="1">
    <source>
        <dbReference type="ARBA" id="ARBA00022450"/>
    </source>
</evidence>
<evidence type="ECO:0000313" key="12">
    <source>
        <dbReference type="Proteomes" id="UP000887013"/>
    </source>
</evidence>
<keyword evidence="1" id="KW-0596">Phosphopantetheine</keyword>
<dbReference type="SUPFAM" id="SSF53901">
    <property type="entry name" value="Thiolase-like"/>
    <property type="match status" value="1"/>
</dbReference>
<keyword evidence="6" id="KW-0560">Oxidoreductase</keyword>
<feature type="domain" description="Ketosynthase family 3 (KS3)" evidence="10">
    <location>
        <begin position="2"/>
        <end position="263"/>
    </location>
</feature>
<dbReference type="AlphaFoldDB" id="A0A8X6USK7"/>
<sequence length="263" mass="29268">MKSEIAITGISGRFPESDNVSEWSQNLYNKRNLVTESSKRWEPGLHGLPRKLGQLKDLSKFDNEFFDVSEEQANLLDPQARILLESTYEAIVDAGYDPDNLRGRKIGVFVAHSYQDCEEFFTYDTKDVNEYVATGCLKSLLANRISQIFDFKGRSIHIDTACSSGLVALNLAVQSIQRGEMEAAVIGGVNLCLRPGSSVQFHKLGALSHDSTCRSFDADAKGYVRSEAIATLFVQKSDAARRKYATIIHIKTNIDGYKDKGKN</sequence>
<keyword evidence="8" id="KW-0275">Fatty acid biosynthesis</keyword>
<dbReference type="InterPro" id="IPR018201">
    <property type="entry name" value="Ketoacyl_synth_AS"/>
</dbReference>
<evidence type="ECO:0000313" key="11">
    <source>
        <dbReference type="EMBL" id="GFU38619.1"/>
    </source>
</evidence>
<keyword evidence="5" id="KW-0521">NADP</keyword>
<keyword evidence="12" id="KW-1185">Reference proteome</keyword>
<reference evidence="11" key="1">
    <citation type="submission" date="2020-08" db="EMBL/GenBank/DDBJ databases">
        <title>Multicomponent nature underlies the extraordinary mechanical properties of spider dragline silk.</title>
        <authorList>
            <person name="Kono N."/>
            <person name="Nakamura H."/>
            <person name="Mori M."/>
            <person name="Yoshida Y."/>
            <person name="Ohtoshi R."/>
            <person name="Malay A.D."/>
            <person name="Moran D.A.P."/>
            <person name="Tomita M."/>
            <person name="Numata K."/>
            <person name="Arakawa K."/>
        </authorList>
    </citation>
    <scope>NUCLEOTIDE SEQUENCE</scope>
</reference>
<dbReference type="EMBL" id="BMAW01131232">
    <property type="protein sequence ID" value="GFU38619.1"/>
    <property type="molecule type" value="Genomic_DNA"/>
</dbReference>
<evidence type="ECO:0000256" key="7">
    <source>
        <dbReference type="ARBA" id="ARBA00023098"/>
    </source>
</evidence>
<dbReference type="SMART" id="SM00825">
    <property type="entry name" value="PKS_KS"/>
    <property type="match status" value="1"/>
</dbReference>
<dbReference type="PANTHER" id="PTHR43775:SF7">
    <property type="entry name" value="FATTY ACID SYNTHASE"/>
    <property type="match status" value="1"/>
</dbReference>
<evidence type="ECO:0000256" key="9">
    <source>
        <dbReference type="ARBA" id="ARBA00023268"/>
    </source>
</evidence>
<dbReference type="PANTHER" id="PTHR43775">
    <property type="entry name" value="FATTY ACID SYNTHASE"/>
    <property type="match status" value="1"/>
</dbReference>
<keyword evidence="3" id="KW-0808">Transferase</keyword>
<evidence type="ECO:0000256" key="5">
    <source>
        <dbReference type="ARBA" id="ARBA00022857"/>
    </source>
</evidence>
<evidence type="ECO:0000256" key="3">
    <source>
        <dbReference type="ARBA" id="ARBA00022679"/>
    </source>
</evidence>
<evidence type="ECO:0000259" key="10">
    <source>
        <dbReference type="PROSITE" id="PS52004"/>
    </source>
</evidence>
<comment type="caution">
    <text evidence="11">The sequence shown here is derived from an EMBL/GenBank/DDBJ whole genome shotgun (WGS) entry which is preliminary data.</text>
</comment>
<dbReference type="InterPro" id="IPR016039">
    <property type="entry name" value="Thiolase-like"/>
</dbReference>
<evidence type="ECO:0000256" key="8">
    <source>
        <dbReference type="ARBA" id="ARBA00023160"/>
    </source>
</evidence>
<dbReference type="OrthoDB" id="10065950at2759"/>
<evidence type="ECO:0000256" key="4">
    <source>
        <dbReference type="ARBA" id="ARBA00022832"/>
    </source>
</evidence>
<dbReference type="Proteomes" id="UP000887013">
    <property type="component" value="Unassembled WGS sequence"/>
</dbReference>
<dbReference type="PROSITE" id="PS52004">
    <property type="entry name" value="KS3_2"/>
    <property type="match status" value="1"/>
</dbReference>
<keyword evidence="9" id="KW-0511">Multifunctional enzyme</keyword>